<reference evidence="5 6" key="1">
    <citation type="submission" date="2020-06" db="EMBL/GenBank/DDBJ databases">
        <title>WGS assembly of Ceratodon purpureus strain R40.</title>
        <authorList>
            <person name="Carey S.B."/>
            <person name="Jenkins J."/>
            <person name="Shu S."/>
            <person name="Lovell J.T."/>
            <person name="Sreedasyam A."/>
            <person name="Maumus F."/>
            <person name="Tiley G.P."/>
            <person name="Fernandez-Pozo N."/>
            <person name="Barry K."/>
            <person name="Chen C."/>
            <person name="Wang M."/>
            <person name="Lipzen A."/>
            <person name="Daum C."/>
            <person name="Saski C.A."/>
            <person name="Payton A.C."/>
            <person name="Mcbreen J.C."/>
            <person name="Conrad R.E."/>
            <person name="Kollar L.M."/>
            <person name="Olsson S."/>
            <person name="Huttunen S."/>
            <person name="Landis J.B."/>
            <person name="Wickett N.J."/>
            <person name="Johnson M.G."/>
            <person name="Rensing S.A."/>
            <person name="Grimwood J."/>
            <person name="Schmutz J."/>
            <person name="Mcdaniel S.F."/>
        </authorList>
    </citation>
    <scope>NUCLEOTIDE SEQUENCE [LARGE SCALE GENOMIC DNA]</scope>
    <source>
        <strain evidence="5 6">R40</strain>
    </source>
</reference>
<dbReference type="SFLD" id="SFLDG00358">
    <property type="entry name" value="Main_(cytGST)"/>
    <property type="match status" value="1"/>
</dbReference>
<evidence type="ECO:0000313" key="5">
    <source>
        <dbReference type="EMBL" id="KAG0570776.1"/>
    </source>
</evidence>
<organism evidence="5 6">
    <name type="scientific">Ceratodon purpureus</name>
    <name type="common">Fire moss</name>
    <name type="synonym">Dicranum purpureum</name>
    <dbReference type="NCBI Taxonomy" id="3225"/>
    <lineage>
        <taxon>Eukaryota</taxon>
        <taxon>Viridiplantae</taxon>
        <taxon>Streptophyta</taxon>
        <taxon>Embryophyta</taxon>
        <taxon>Bryophyta</taxon>
        <taxon>Bryophytina</taxon>
        <taxon>Bryopsida</taxon>
        <taxon>Dicranidae</taxon>
        <taxon>Pseudoditrichales</taxon>
        <taxon>Ditrichaceae</taxon>
        <taxon>Ceratodon</taxon>
    </lineage>
</organism>
<dbReference type="SUPFAM" id="SSF47616">
    <property type="entry name" value="GST C-terminal domain-like"/>
    <property type="match status" value="1"/>
</dbReference>
<dbReference type="InterPro" id="IPR004046">
    <property type="entry name" value="GST_C"/>
</dbReference>
<feature type="coiled-coil region" evidence="2">
    <location>
        <begin position="146"/>
        <end position="183"/>
    </location>
</feature>
<evidence type="ECO:0000256" key="1">
    <source>
        <dbReference type="RuleBase" id="RU003494"/>
    </source>
</evidence>
<dbReference type="AlphaFoldDB" id="A0A8T0HG88"/>
<dbReference type="PANTHER" id="PTHR45374:SF1">
    <property type="entry name" value="GLUTATHIONE S-TRANSFERASE TCHQD"/>
    <property type="match status" value="1"/>
</dbReference>
<evidence type="ECO:0008006" key="7">
    <source>
        <dbReference type="Google" id="ProtNLM"/>
    </source>
</evidence>
<dbReference type="Pfam" id="PF00043">
    <property type="entry name" value="GST_C"/>
    <property type="match status" value="1"/>
</dbReference>
<feature type="domain" description="GST N-terminal" evidence="3">
    <location>
        <begin position="1"/>
        <end position="80"/>
    </location>
</feature>
<dbReference type="CDD" id="cd00299">
    <property type="entry name" value="GST_C_family"/>
    <property type="match status" value="1"/>
</dbReference>
<dbReference type="PANTHER" id="PTHR45374">
    <property type="entry name" value="GLUTATHIONE S-TRANSFERASE TCHQD"/>
    <property type="match status" value="1"/>
</dbReference>
<name>A0A8T0HG88_CERPU</name>
<gene>
    <name evidence="5" type="ORF">KC19_6G187100</name>
</gene>
<proteinExistence type="inferred from homology"/>
<dbReference type="InterPro" id="IPR036249">
    <property type="entry name" value="Thioredoxin-like_sf"/>
</dbReference>
<dbReference type="InterPro" id="IPR044617">
    <property type="entry name" value="TCHQD"/>
</dbReference>
<dbReference type="InterPro" id="IPR010987">
    <property type="entry name" value="Glutathione-S-Trfase_C-like"/>
</dbReference>
<comment type="caution">
    <text evidence="5">The sequence shown here is derived from an EMBL/GenBank/DDBJ whole genome shotgun (WGS) entry which is preliminary data.</text>
</comment>
<evidence type="ECO:0000259" key="4">
    <source>
        <dbReference type="PROSITE" id="PS50405"/>
    </source>
</evidence>
<dbReference type="Pfam" id="PF02798">
    <property type="entry name" value="GST_N"/>
    <property type="match status" value="1"/>
</dbReference>
<dbReference type="OrthoDB" id="418495at2759"/>
<keyword evidence="6" id="KW-1185">Reference proteome</keyword>
<dbReference type="Proteomes" id="UP000822688">
    <property type="component" value="Chromosome 6"/>
</dbReference>
<dbReference type="GO" id="GO:0004364">
    <property type="term" value="F:glutathione transferase activity"/>
    <property type="evidence" value="ECO:0007669"/>
    <property type="project" value="InterPro"/>
</dbReference>
<dbReference type="Gene3D" id="1.20.1050.10">
    <property type="match status" value="1"/>
</dbReference>
<dbReference type="Gene3D" id="3.40.30.10">
    <property type="entry name" value="Glutaredoxin"/>
    <property type="match status" value="1"/>
</dbReference>
<dbReference type="EMBL" id="CM026427">
    <property type="protein sequence ID" value="KAG0570776.1"/>
    <property type="molecule type" value="Genomic_DNA"/>
</dbReference>
<evidence type="ECO:0000313" key="6">
    <source>
        <dbReference type="Proteomes" id="UP000822688"/>
    </source>
</evidence>
<evidence type="ECO:0000259" key="3">
    <source>
        <dbReference type="PROSITE" id="PS50404"/>
    </source>
</evidence>
<dbReference type="PROSITE" id="PS50404">
    <property type="entry name" value="GST_NTER"/>
    <property type="match status" value="1"/>
</dbReference>
<dbReference type="PROSITE" id="PS50405">
    <property type="entry name" value="GST_CTER"/>
    <property type="match status" value="1"/>
</dbReference>
<dbReference type="InterPro" id="IPR036282">
    <property type="entry name" value="Glutathione-S-Trfase_C_sf"/>
</dbReference>
<evidence type="ECO:0000256" key="2">
    <source>
        <dbReference type="SAM" id="Coils"/>
    </source>
</evidence>
<dbReference type="CDD" id="cd00570">
    <property type="entry name" value="GST_N_family"/>
    <property type="match status" value="1"/>
</dbReference>
<accession>A0A8T0HG88</accession>
<dbReference type="InterPro" id="IPR040079">
    <property type="entry name" value="Glutathione_S-Trfase"/>
</dbReference>
<sequence length="264" mass="30831">MQLYHHPLSMNSNKVRLALEEKNVDYTAHRVNPLKARNLDPEFFRQNPSGTLPVLKNGSIVLCESLPILQYIDRINEPLGDNKVQHDRVEEWVKKIDEWDAKPFTLSHIPDRMLRFFSRFKRRVVIARMAKNPDLANKYHTKLNSMHAMEEKLKDTEALEANKEQLLNMLDDAEDQLSTTEYMAGFEFTIADAAMIPVLARIELLKLNEEYLEPRPRLLEYWERMKSRASYKKVIGGYSSQLKQLKLVLPSACNVGVRNVFKRF</sequence>
<dbReference type="SUPFAM" id="SSF52833">
    <property type="entry name" value="Thioredoxin-like"/>
    <property type="match status" value="1"/>
</dbReference>
<dbReference type="SFLD" id="SFLDS00019">
    <property type="entry name" value="Glutathione_Transferase_(cytos"/>
    <property type="match status" value="1"/>
</dbReference>
<dbReference type="InterPro" id="IPR004045">
    <property type="entry name" value="Glutathione_S-Trfase_N"/>
</dbReference>
<feature type="domain" description="GST C-terminal" evidence="4">
    <location>
        <begin position="111"/>
        <end position="249"/>
    </location>
</feature>
<protein>
    <recommendedName>
        <fullName evidence="7">Glutathione S-transferase TCHQD</fullName>
    </recommendedName>
</protein>
<keyword evidence="2" id="KW-0175">Coiled coil</keyword>
<comment type="similarity">
    <text evidence="1">Belongs to the GST superfamily.</text>
</comment>